<reference evidence="1" key="2">
    <citation type="submission" date="2023-06" db="EMBL/GenBank/DDBJ databases">
        <authorList>
            <person name="Ma L."/>
            <person name="Liu K.-W."/>
            <person name="Li Z."/>
            <person name="Hsiao Y.-Y."/>
            <person name="Qi Y."/>
            <person name="Fu T."/>
            <person name="Tang G."/>
            <person name="Zhang D."/>
            <person name="Sun W.-H."/>
            <person name="Liu D.-K."/>
            <person name="Li Y."/>
            <person name="Chen G.-Z."/>
            <person name="Liu X.-D."/>
            <person name="Liao X.-Y."/>
            <person name="Jiang Y.-T."/>
            <person name="Yu X."/>
            <person name="Hao Y."/>
            <person name="Huang J."/>
            <person name="Zhao X.-W."/>
            <person name="Ke S."/>
            <person name="Chen Y.-Y."/>
            <person name="Wu W.-L."/>
            <person name="Hsu J.-L."/>
            <person name="Lin Y.-F."/>
            <person name="Huang M.-D."/>
            <person name="Li C.-Y."/>
            <person name="Huang L."/>
            <person name="Wang Z.-W."/>
            <person name="Zhao X."/>
            <person name="Zhong W.-Y."/>
            <person name="Peng D.-H."/>
            <person name="Ahmad S."/>
            <person name="Lan S."/>
            <person name="Zhang J.-S."/>
            <person name="Tsai W.-C."/>
            <person name="Van De Peer Y."/>
            <person name="Liu Z.-J."/>
        </authorList>
    </citation>
    <scope>NUCLEOTIDE SEQUENCE</scope>
    <source>
        <strain evidence="1">SCP</strain>
        <tissue evidence="1">Leaves</tissue>
    </source>
</reference>
<accession>A0AAV9AGW1</accession>
<dbReference type="Proteomes" id="UP001179952">
    <property type="component" value="Unassembled WGS sequence"/>
</dbReference>
<proteinExistence type="predicted"/>
<dbReference type="EMBL" id="JAUJYN010000009">
    <property type="protein sequence ID" value="KAK1263389.1"/>
    <property type="molecule type" value="Genomic_DNA"/>
</dbReference>
<organism evidence="1 2">
    <name type="scientific">Acorus gramineus</name>
    <name type="common">Dwarf sweet flag</name>
    <dbReference type="NCBI Taxonomy" id="55184"/>
    <lineage>
        <taxon>Eukaryota</taxon>
        <taxon>Viridiplantae</taxon>
        <taxon>Streptophyta</taxon>
        <taxon>Embryophyta</taxon>
        <taxon>Tracheophyta</taxon>
        <taxon>Spermatophyta</taxon>
        <taxon>Magnoliopsida</taxon>
        <taxon>Liliopsida</taxon>
        <taxon>Acoraceae</taxon>
        <taxon>Acorus</taxon>
    </lineage>
</organism>
<gene>
    <name evidence="1" type="ORF">QJS04_geneDACA013588</name>
</gene>
<sequence>MAPRVSIKTILSISKRSYSAVKTKETSTKTQASVATAASMSTAKTTADGHKGEIFWMRNPRTGNWAPEDRFEDVDAVELRNKILFKK</sequence>
<dbReference type="Pfam" id="PF03242">
    <property type="entry name" value="LEA_3a"/>
    <property type="match status" value="1"/>
</dbReference>
<evidence type="ECO:0000313" key="1">
    <source>
        <dbReference type="EMBL" id="KAK1263389.1"/>
    </source>
</evidence>
<protein>
    <submittedName>
        <fullName evidence="1">Uncharacterized protein</fullName>
    </submittedName>
</protein>
<reference evidence="1" key="1">
    <citation type="journal article" date="2023" name="Nat. Commun.">
        <title>Diploid and tetraploid genomes of Acorus and the evolution of monocots.</title>
        <authorList>
            <person name="Ma L."/>
            <person name="Liu K.W."/>
            <person name="Li Z."/>
            <person name="Hsiao Y.Y."/>
            <person name="Qi Y."/>
            <person name="Fu T."/>
            <person name="Tang G.D."/>
            <person name="Zhang D."/>
            <person name="Sun W.H."/>
            <person name="Liu D.K."/>
            <person name="Li Y."/>
            <person name="Chen G.Z."/>
            <person name="Liu X.D."/>
            <person name="Liao X.Y."/>
            <person name="Jiang Y.T."/>
            <person name="Yu X."/>
            <person name="Hao Y."/>
            <person name="Huang J."/>
            <person name="Zhao X.W."/>
            <person name="Ke S."/>
            <person name="Chen Y.Y."/>
            <person name="Wu W.L."/>
            <person name="Hsu J.L."/>
            <person name="Lin Y.F."/>
            <person name="Huang M.D."/>
            <person name="Li C.Y."/>
            <person name="Huang L."/>
            <person name="Wang Z.W."/>
            <person name="Zhao X."/>
            <person name="Zhong W.Y."/>
            <person name="Peng D.H."/>
            <person name="Ahmad S."/>
            <person name="Lan S."/>
            <person name="Zhang J.S."/>
            <person name="Tsai W.C."/>
            <person name="Van de Peer Y."/>
            <person name="Liu Z.J."/>
        </authorList>
    </citation>
    <scope>NUCLEOTIDE SEQUENCE</scope>
    <source>
        <strain evidence="1">SCP</strain>
    </source>
</reference>
<comment type="caution">
    <text evidence="1">The sequence shown here is derived from an EMBL/GenBank/DDBJ whole genome shotgun (WGS) entry which is preliminary data.</text>
</comment>
<name>A0AAV9AGW1_ACOGR</name>
<evidence type="ECO:0000313" key="2">
    <source>
        <dbReference type="Proteomes" id="UP001179952"/>
    </source>
</evidence>
<keyword evidence="2" id="KW-1185">Reference proteome</keyword>
<dbReference type="PANTHER" id="PTHR33509:SF21">
    <property type="entry name" value="OS02G0564600 PROTEIN"/>
    <property type="match status" value="1"/>
</dbReference>
<dbReference type="PANTHER" id="PTHR33509">
    <property type="entry name" value="LATE EMBRYOGENIS ABUNDANT PROTEIN 2-RELATED"/>
    <property type="match status" value="1"/>
</dbReference>
<dbReference type="InterPro" id="IPR004926">
    <property type="entry name" value="LEA_3a"/>
</dbReference>
<dbReference type="AlphaFoldDB" id="A0AAV9AGW1"/>